<evidence type="ECO:0000256" key="1">
    <source>
        <dbReference type="ARBA" id="ARBA00022729"/>
    </source>
</evidence>
<proteinExistence type="predicted"/>
<dbReference type="RefSeq" id="WP_273910602.1">
    <property type="nucleotide sequence ID" value="NZ_JAMDGX010000030.1"/>
</dbReference>
<evidence type="ECO:0000256" key="2">
    <source>
        <dbReference type="ARBA" id="ARBA00023136"/>
    </source>
</evidence>
<evidence type="ECO:0000259" key="4">
    <source>
        <dbReference type="Pfam" id="PF04355"/>
    </source>
</evidence>
<dbReference type="NCBIfam" id="NF008423">
    <property type="entry name" value="PRK11251.1"/>
    <property type="match status" value="1"/>
</dbReference>
<evidence type="ECO:0000313" key="5">
    <source>
        <dbReference type="EMBL" id="MDD0992059.1"/>
    </source>
</evidence>
<organism evidence="5 6">
    <name type="scientific">Pseudomonas fontis</name>
    <dbReference type="NCBI Taxonomy" id="2942633"/>
    <lineage>
        <taxon>Bacteria</taxon>
        <taxon>Pseudomonadati</taxon>
        <taxon>Pseudomonadota</taxon>
        <taxon>Gammaproteobacteria</taxon>
        <taxon>Pseudomonadales</taxon>
        <taxon>Pseudomonadaceae</taxon>
        <taxon>Pseudomonas</taxon>
    </lineage>
</organism>
<name>A0ABT5NV99_9PSED</name>
<dbReference type="InterPro" id="IPR007450">
    <property type="entry name" value="BamE_dom"/>
</dbReference>
<keyword evidence="2" id="KW-0472">Membrane</keyword>
<accession>A0ABT5NV99</accession>
<keyword evidence="5" id="KW-0449">Lipoprotein</keyword>
<sequence>MTAPRVVLLALIVIVSGCSTNSRTFHNQPLVSKVQSGMSMEQVEQIGGKPLAVSDRTVVLGTCYDYMFTKSSQRQPYNVSFDGKGKVDHSGFTTCAEWSNAQQKSRQAPKSKGVTGGAGY</sequence>
<dbReference type="Pfam" id="PF04355">
    <property type="entry name" value="BamE"/>
    <property type="match status" value="1"/>
</dbReference>
<protein>
    <submittedName>
        <fullName evidence="5">Osmotically-inducible lipoprotein OsmE</fullName>
    </submittedName>
</protein>
<dbReference type="Proteomes" id="UP001148203">
    <property type="component" value="Unassembled WGS sequence"/>
</dbReference>
<evidence type="ECO:0000313" key="6">
    <source>
        <dbReference type="Proteomes" id="UP001148203"/>
    </source>
</evidence>
<feature type="region of interest" description="Disordered" evidence="3">
    <location>
        <begin position="98"/>
        <end position="120"/>
    </location>
</feature>
<gene>
    <name evidence="5" type="primary">osmE</name>
    <name evidence="5" type="ORF">M5G11_16120</name>
</gene>
<dbReference type="InterPro" id="IPR037873">
    <property type="entry name" value="BamE-like"/>
</dbReference>
<feature type="compositionally biased region" description="Polar residues" evidence="3">
    <location>
        <begin position="98"/>
        <end position="108"/>
    </location>
</feature>
<evidence type="ECO:0000256" key="3">
    <source>
        <dbReference type="SAM" id="MobiDB-lite"/>
    </source>
</evidence>
<keyword evidence="1" id="KW-0732">Signal</keyword>
<dbReference type="Gene3D" id="3.30.1450.10">
    <property type="match status" value="1"/>
</dbReference>
<dbReference type="EMBL" id="JAMDGY010000049">
    <property type="protein sequence ID" value="MDD0992059.1"/>
    <property type="molecule type" value="Genomic_DNA"/>
</dbReference>
<comment type="caution">
    <text evidence="5">The sequence shown here is derived from an EMBL/GenBank/DDBJ whole genome shotgun (WGS) entry which is preliminary data.</text>
</comment>
<keyword evidence="6" id="KW-1185">Reference proteome</keyword>
<reference evidence="5 6" key="1">
    <citation type="submission" date="2022-05" db="EMBL/GenBank/DDBJ databases">
        <title>Novel Pseudomonas spp. Isolated from a Rainbow Trout Aquaculture Facility.</title>
        <authorList>
            <person name="Testerman T."/>
            <person name="Graf J."/>
        </authorList>
    </citation>
    <scope>NUCLEOTIDE SEQUENCE [LARGE SCALE GENOMIC DNA]</scope>
    <source>
        <strain evidence="5 6">ID681</strain>
    </source>
</reference>
<dbReference type="PROSITE" id="PS51257">
    <property type="entry name" value="PROKAR_LIPOPROTEIN"/>
    <property type="match status" value="1"/>
</dbReference>
<feature type="domain" description="Outer membrane protein assembly factor BamE" evidence="4">
    <location>
        <begin position="25"/>
        <end position="90"/>
    </location>
</feature>